<gene>
    <name evidence="1" type="ORF">H8909_04155</name>
</gene>
<accession>A0ABR7K9Q3</accession>
<proteinExistence type="predicted"/>
<dbReference type="RefSeq" id="WP_006504503.1">
    <property type="nucleotide sequence ID" value="NZ_JACRWG010000011.1"/>
</dbReference>
<evidence type="ECO:0000313" key="2">
    <source>
        <dbReference type="Proteomes" id="UP000603474"/>
    </source>
</evidence>
<evidence type="ECO:0000313" key="1">
    <source>
        <dbReference type="EMBL" id="MBC6009443.1"/>
    </source>
</evidence>
<reference evidence="1 2" key="1">
    <citation type="submission" date="2020-08" db="EMBL/GenBank/DDBJ databases">
        <authorList>
            <person name="Liu C."/>
            <person name="Sun Q."/>
        </authorList>
    </citation>
    <scope>NUCLEOTIDE SEQUENCE [LARGE SCALE GENOMIC DNA]</scope>
    <source>
        <strain evidence="1 2">NSJ-22</strain>
    </source>
</reference>
<organism evidence="1 2">
    <name type="scientific">Catenibacterium faecis</name>
    <dbReference type="NCBI Taxonomy" id="2764323"/>
    <lineage>
        <taxon>Bacteria</taxon>
        <taxon>Bacillati</taxon>
        <taxon>Bacillota</taxon>
        <taxon>Erysipelotrichia</taxon>
        <taxon>Erysipelotrichales</taxon>
        <taxon>Coprobacillaceae</taxon>
        <taxon>Catenibacterium</taxon>
    </lineage>
</organism>
<name>A0ABR7K9Q3_9FIRM</name>
<comment type="caution">
    <text evidence="1">The sequence shown here is derived from an EMBL/GenBank/DDBJ whole genome shotgun (WGS) entry which is preliminary data.</text>
</comment>
<dbReference type="Proteomes" id="UP000603474">
    <property type="component" value="Unassembled WGS sequence"/>
</dbReference>
<keyword evidence="2" id="KW-1185">Reference proteome</keyword>
<dbReference type="EMBL" id="JACRWG010000011">
    <property type="protein sequence ID" value="MBC6009443.1"/>
    <property type="molecule type" value="Genomic_DNA"/>
</dbReference>
<sequence>MQILHLAHHHQYHIIKLKIILIILICLLCTGCSQDKVNINKIDIKSVEITDVIEIEYINNTDICLNYEYYFKNGILSIYFVETDKKNTYENLIQIKNTFSDIKAIEIIDDTQSRAIYPQLFW</sequence>
<protein>
    <submittedName>
        <fullName evidence="1">Uncharacterized protein</fullName>
    </submittedName>
</protein>